<comment type="subcellular location">
    <subcellularLocation>
        <location evidence="2">Nucleus</location>
    </subcellularLocation>
</comment>
<evidence type="ECO:0000256" key="6">
    <source>
        <dbReference type="ARBA" id="ARBA00023002"/>
    </source>
</evidence>
<keyword evidence="15" id="KW-0808">Transferase</keyword>
<accession>A0A0K2TM02</accession>
<evidence type="ECO:0000256" key="11">
    <source>
        <dbReference type="ARBA" id="ARBA00023242"/>
    </source>
</evidence>
<keyword evidence="12" id="KW-0131">Cell cycle</keyword>
<dbReference type="EMBL" id="HACA01009110">
    <property type="protein sequence ID" value="CDW26471.1"/>
    <property type="molecule type" value="Transcribed_RNA"/>
</dbReference>
<keyword evidence="5" id="KW-0223">Dioxygenase</keyword>
<evidence type="ECO:0000259" key="14">
    <source>
        <dbReference type="PROSITE" id="PS51184"/>
    </source>
</evidence>
<dbReference type="GO" id="GO:0051864">
    <property type="term" value="F:histone H3K36 demethylase activity"/>
    <property type="evidence" value="ECO:0007669"/>
    <property type="project" value="TreeGrafter"/>
</dbReference>
<dbReference type="PROSITE" id="PS51184">
    <property type="entry name" value="JMJC"/>
    <property type="match status" value="1"/>
</dbReference>
<evidence type="ECO:0000256" key="8">
    <source>
        <dbReference type="ARBA" id="ARBA00023015"/>
    </source>
</evidence>
<evidence type="ECO:0000256" key="7">
    <source>
        <dbReference type="ARBA" id="ARBA00023004"/>
    </source>
</evidence>
<protein>
    <recommendedName>
        <fullName evidence="13">JmjC domain-containing protein 5</fullName>
    </recommendedName>
</protein>
<keyword evidence="3" id="KW-0479">Metal-binding</keyword>
<keyword evidence="10" id="KW-0804">Transcription</keyword>
<keyword evidence="9" id="KW-0090">Biological rhythms</keyword>
<dbReference type="PANTHER" id="PTHR12461:SF106">
    <property type="entry name" value="BIFUNCTIONAL PEPTIDASE AND ARGINYL-HYDROXYLASE JMJD5"/>
    <property type="match status" value="1"/>
</dbReference>
<proteinExistence type="predicted"/>
<dbReference type="Pfam" id="PF24472">
    <property type="entry name" value="ARM_KDM8_N"/>
    <property type="match status" value="1"/>
</dbReference>
<dbReference type="Gene3D" id="2.60.120.650">
    <property type="entry name" value="Cupin"/>
    <property type="match status" value="1"/>
</dbReference>
<keyword evidence="8" id="KW-0805">Transcription regulation</keyword>
<dbReference type="SMART" id="SM00558">
    <property type="entry name" value="JmjC"/>
    <property type="match status" value="1"/>
</dbReference>
<dbReference type="GO" id="GO:0048511">
    <property type="term" value="P:rhythmic process"/>
    <property type="evidence" value="ECO:0007669"/>
    <property type="project" value="UniProtKB-KW"/>
</dbReference>
<keyword evidence="11" id="KW-0539">Nucleus</keyword>
<comment type="cofactor">
    <cofactor evidence="1">
        <name>Fe(2+)</name>
        <dbReference type="ChEBI" id="CHEBI:29033"/>
    </cofactor>
</comment>
<evidence type="ECO:0000256" key="2">
    <source>
        <dbReference type="ARBA" id="ARBA00004123"/>
    </source>
</evidence>
<dbReference type="InterPro" id="IPR041667">
    <property type="entry name" value="Cupin_8"/>
</dbReference>
<evidence type="ECO:0000256" key="4">
    <source>
        <dbReference type="ARBA" id="ARBA00022853"/>
    </source>
</evidence>
<reference evidence="15" key="1">
    <citation type="submission" date="2014-05" db="EMBL/GenBank/DDBJ databases">
        <authorList>
            <person name="Chronopoulou M."/>
        </authorList>
    </citation>
    <scope>NUCLEOTIDE SEQUENCE</scope>
    <source>
        <tissue evidence="15">Whole organism</tissue>
    </source>
</reference>
<evidence type="ECO:0000313" key="15">
    <source>
        <dbReference type="EMBL" id="CDW26471.1"/>
    </source>
</evidence>
<sequence length="394" mass="45568">MKFKLLSLLDTSKIERLLSVSMNDQVANLVRRICLKELATLSPHSYKNLRILRDFIWEKLNTGHWKEVSRVWRDLYSVTIVLKIVCILKAWNDEGDIDVLKDVVRLCDMGLLMGTPICDDICSLWASEIHKLISNIPNKRPKISPVNPIHNLSDYLNPIISKIPKVDILNLETFIEKYKNLEAPVIIKGLVNDWPAMDKWSIQYIKLVAGYRTVPIEIGCRYTDGNWTQKLMTINNFIDEFILNDSATEKGYLAQHNLLDQVSSLREDINTPEYCFSGEEEEDINFWFGPKGTVSPLHTDPKHNILTQVVGYKYVRLYHQSQTNYLYPYSEEDLMSNTSQIDIENPNLNEFPKFIQASGLEGILEPGDALYIPPKMWHYVKSLSLSFSVSFWFQ</sequence>
<evidence type="ECO:0000256" key="9">
    <source>
        <dbReference type="ARBA" id="ARBA00023108"/>
    </source>
</evidence>
<organism evidence="15">
    <name type="scientific">Lepeophtheirus salmonis</name>
    <name type="common">Salmon louse</name>
    <name type="synonym">Caligus salmonis</name>
    <dbReference type="NCBI Taxonomy" id="72036"/>
    <lineage>
        <taxon>Eukaryota</taxon>
        <taxon>Metazoa</taxon>
        <taxon>Ecdysozoa</taxon>
        <taxon>Arthropoda</taxon>
        <taxon>Crustacea</taxon>
        <taxon>Multicrustacea</taxon>
        <taxon>Hexanauplia</taxon>
        <taxon>Copepoda</taxon>
        <taxon>Siphonostomatoida</taxon>
        <taxon>Caligidae</taxon>
        <taxon>Lepeophtheirus</taxon>
    </lineage>
</organism>
<evidence type="ECO:0000256" key="13">
    <source>
        <dbReference type="ARBA" id="ARBA00049800"/>
    </source>
</evidence>
<keyword evidence="7" id="KW-0408">Iron</keyword>
<dbReference type="AlphaFoldDB" id="A0A0K2TM02"/>
<dbReference type="OrthoDB" id="47172at2759"/>
<dbReference type="GO" id="GO:0005634">
    <property type="term" value="C:nucleus"/>
    <property type="evidence" value="ECO:0007669"/>
    <property type="project" value="UniProtKB-SubCell"/>
</dbReference>
<evidence type="ECO:0000256" key="12">
    <source>
        <dbReference type="ARBA" id="ARBA00023306"/>
    </source>
</evidence>
<dbReference type="PANTHER" id="PTHR12461">
    <property type="entry name" value="HYPOXIA-INDUCIBLE FACTOR 1 ALPHA INHIBITOR-RELATED"/>
    <property type="match status" value="1"/>
</dbReference>
<dbReference type="InterPro" id="IPR056520">
    <property type="entry name" value="ARM_KDM8_N"/>
</dbReference>
<dbReference type="GO" id="GO:0032259">
    <property type="term" value="P:methylation"/>
    <property type="evidence" value="ECO:0007669"/>
    <property type="project" value="UniProtKB-KW"/>
</dbReference>
<dbReference type="Pfam" id="PF13621">
    <property type="entry name" value="Cupin_8"/>
    <property type="match status" value="1"/>
</dbReference>
<dbReference type="InterPro" id="IPR003347">
    <property type="entry name" value="JmjC_dom"/>
</dbReference>
<evidence type="ECO:0000256" key="10">
    <source>
        <dbReference type="ARBA" id="ARBA00023163"/>
    </source>
</evidence>
<dbReference type="GO" id="GO:0046872">
    <property type="term" value="F:metal ion binding"/>
    <property type="evidence" value="ECO:0007669"/>
    <property type="project" value="UniProtKB-KW"/>
</dbReference>
<feature type="domain" description="JmjC" evidence="14">
    <location>
        <begin position="260"/>
        <end position="394"/>
    </location>
</feature>
<evidence type="ECO:0000256" key="3">
    <source>
        <dbReference type="ARBA" id="ARBA00022723"/>
    </source>
</evidence>
<keyword evidence="4" id="KW-0156">Chromatin regulator</keyword>
<keyword evidence="6" id="KW-0560">Oxidoreductase</keyword>
<dbReference type="GO" id="GO:0008168">
    <property type="term" value="F:methyltransferase activity"/>
    <property type="evidence" value="ECO:0007669"/>
    <property type="project" value="UniProtKB-KW"/>
</dbReference>
<keyword evidence="15" id="KW-0489">Methyltransferase</keyword>
<name>A0A0K2TM02_LEPSM</name>
<dbReference type="SUPFAM" id="SSF51197">
    <property type="entry name" value="Clavaminate synthase-like"/>
    <property type="match status" value="1"/>
</dbReference>
<evidence type="ECO:0000256" key="1">
    <source>
        <dbReference type="ARBA" id="ARBA00001954"/>
    </source>
</evidence>
<evidence type="ECO:0000256" key="5">
    <source>
        <dbReference type="ARBA" id="ARBA00022964"/>
    </source>
</evidence>